<dbReference type="InterPro" id="IPR007889">
    <property type="entry name" value="HTH_Psq"/>
</dbReference>
<sequence>MSKSSKYTKDQLQKAVDMLKSNPKLKITKMAREFGVPYTTLIGQINRRKSRTMRVPINQMLNGSQEEVLKRWIIQLDTNFCPPIIEHIEAAANQMLKLHHSDSEPEPLCKLD</sequence>
<evidence type="ECO:0000313" key="6">
    <source>
        <dbReference type="Proteomes" id="UP000663419"/>
    </source>
</evidence>
<dbReference type="Pfam" id="PF03221">
    <property type="entry name" value="HTH_Tnp_Tc5"/>
    <property type="match status" value="1"/>
</dbReference>
<keyword evidence="2" id="KW-0539">Nucleus</keyword>
<feature type="domain" description="HTH psq-type" evidence="4">
    <location>
        <begin position="9"/>
        <end position="54"/>
    </location>
</feature>
<dbReference type="InterPro" id="IPR009057">
    <property type="entry name" value="Homeodomain-like_sf"/>
</dbReference>
<dbReference type="AlphaFoldDB" id="A0A8A1L9F7"/>
<gene>
    <name evidence="5" type="ORF">I7I53_11483</name>
</gene>
<proteinExistence type="predicted"/>
<dbReference type="Pfam" id="PF05225">
    <property type="entry name" value="HTH_psq"/>
    <property type="match status" value="1"/>
</dbReference>
<dbReference type="VEuPathDB" id="FungiDB:I7I53_11483"/>
<name>A0A8A1L9F7_AJEC8</name>
<evidence type="ECO:0000259" key="3">
    <source>
        <dbReference type="Pfam" id="PF03221"/>
    </source>
</evidence>
<evidence type="ECO:0000313" key="5">
    <source>
        <dbReference type="EMBL" id="QSS50699.1"/>
    </source>
</evidence>
<protein>
    <recommendedName>
        <fullName evidence="7">HTH psq-type domain-containing protein</fullName>
    </recommendedName>
</protein>
<dbReference type="InterPro" id="IPR006600">
    <property type="entry name" value="HTH_CenpB_DNA-bd_dom"/>
</dbReference>
<organism evidence="5 6">
    <name type="scientific">Ajellomyces capsulatus (strain H88)</name>
    <name type="common">Darling's disease fungus</name>
    <name type="synonym">Histoplasma capsulatum</name>
    <dbReference type="NCBI Taxonomy" id="544711"/>
    <lineage>
        <taxon>Eukaryota</taxon>
        <taxon>Fungi</taxon>
        <taxon>Dikarya</taxon>
        <taxon>Ascomycota</taxon>
        <taxon>Pezizomycotina</taxon>
        <taxon>Eurotiomycetes</taxon>
        <taxon>Eurotiomycetidae</taxon>
        <taxon>Onygenales</taxon>
        <taxon>Ajellomycetaceae</taxon>
        <taxon>Histoplasma</taxon>
    </lineage>
</organism>
<reference evidence="5" key="1">
    <citation type="submission" date="2021-01" db="EMBL/GenBank/DDBJ databases">
        <title>Chromosome-level genome assembly of a human fungal pathogen reveals clustering of transcriptionally co-regulated genes.</title>
        <authorList>
            <person name="Voorhies M."/>
            <person name="Cohen S."/>
            <person name="Shea T.P."/>
            <person name="Petrus S."/>
            <person name="Munoz J.F."/>
            <person name="Poplawski S."/>
            <person name="Goldman W.E."/>
            <person name="Michael T."/>
            <person name="Cuomo C.A."/>
            <person name="Sil A."/>
            <person name="Beyhan S."/>
        </authorList>
    </citation>
    <scope>NUCLEOTIDE SEQUENCE</scope>
    <source>
        <strain evidence="5">H88</strain>
    </source>
</reference>
<dbReference type="Proteomes" id="UP000663419">
    <property type="component" value="Chromosome 1"/>
</dbReference>
<evidence type="ECO:0008006" key="7">
    <source>
        <dbReference type="Google" id="ProtNLM"/>
    </source>
</evidence>
<evidence type="ECO:0000259" key="4">
    <source>
        <dbReference type="Pfam" id="PF05225"/>
    </source>
</evidence>
<dbReference type="Gene3D" id="1.10.10.60">
    <property type="entry name" value="Homeodomain-like"/>
    <property type="match status" value="1"/>
</dbReference>
<dbReference type="SUPFAM" id="SSF46689">
    <property type="entry name" value="Homeodomain-like"/>
    <property type="match status" value="1"/>
</dbReference>
<evidence type="ECO:0000256" key="1">
    <source>
        <dbReference type="ARBA" id="ARBA00023125"/>
    </source>
</evidence>
<evidence type="ECO:0000256" key="2">
    <source>
        <dbReference type="ARBA" id="ARBA00023242"/>
    </source>
</evidence>
<dbReference type="GO" id="GO:0003677">
    <property type="term" value="F:DNA binding"/>
    <property type="evidence" value="ECO:0007669"/>
    <property type="project" value="InterPro"/>
</dbReference>
<keyword evidence="1" id="KW-0238">DNA-binding</keyword>
<feature type="domain" description="HTH CENPB-type" evidence="3">
    <location>
        <begin position="64"/>
        <end position="105"/>
    </location>
</feature>
<dbReference type="EMBL" id="CP069102">
    <property type="protein sequence ID" value="QSS50699.1"/>
    <property type="molecule type" value="Genomic_DNA"/>
</dbReference>
<accession>A0A8A1L9F7</accession>